<evidence type="ECO:0000259" key="8">
    <source>
        <dbReference type="PROSITE" id="PS50006"/>
    </source>
</evidence>
<accession>A0A8H7PFB7</accession>
<dbReference type="Pfam" id="PF00498">
    <property type="entry name" value="FHA"/>
    <property type="match status" value="1"/>
</dbReference>
<evidence type="ECO:0000256" key="5">
    <source>
        <dbReference type="ARBA" id="ARBA00022833"/>
    </source>
</evidence>
<dbReference type="GO" id="GO:0000151">
    <property type="term" value="C:ubiquitin ligase complex"/>
    <property type="evidence" value="ECO:0007669"/>
    <property type="project" value="TreeGrafter"/>
</dbReference>
<dbReference type="PANTHER" id="PTHR15067">
    <property type="entry name" value="E3 UBIQUITIN-PROTEIN LIGASE RNF8"/>
    <property type="match status" value="1"/>
</dbReference>
<keyword evidence="11" id="KW-1185">Reference proteome</keyword>
<organism evidence="10 11">
    <name type="scientific">Mortierella isabellina</name>
    <name type="common">Filamentous fungus</name>
    <name type="synonym">Umbelopsis isabellina</name>
    <dbReference type="NCBI Taxonomy" id="91625"/>
    <lineage>
        <taxon>Eukaryota</taxon>
        <taxon>Fungi</taxon>
        <taxon>Fungi incertae sedis</taxon>
        <taxon>Mucoromycota</taxon>
        <taxon>Mucoromycotina</taxon>
        <taxon>Umbelopsidomycetes</taxon>
        <taxon>Umbelopsidales</taxon>
        <taxon>Umbelopsidaceae</taxon>
        <taxon>Umbelopsis</taxon>
    </lineage>
</organism>
<dbReference type="EMBL" id="JAEPQZ010000016">
    <property type="protein sequence ID" value="KAG2172863.1"/>
    <property type="molecule type" value="Genomic_DNA"/>
</dbReference>
<sequence length="432" mass="47426">MLQGPAFTSASILSRSFYLTGHRPTTSSTMASDLSSETSSAIANNSGGQQIKTRVRIVPSLENNARCVVFNVIDRELSPGTVLRIGRFTDRGNDENRITFKSKVVSRSHCELWVDMHGKLHIKDTKSSSGTFVNHVRLSAAGQTSTSHLLSDSDTVQLGVDYQGGVDEIFRAVRMKIEINRPIQSSAYSLATFQQLKTLDSTQQLGPLDSSQLDECCICLYAIAPRQALFLAPCSHHFHYKCIRPLLASHPGFQCPLCRSYADLDAPVEVDQPQVVPENNPSHMSRDVPVDPIPVPITRTPVESADGVAGATFVSDGEDEEVRPRDTTVEPDVDLLEEEEHDSIGELATSPTHTTLPIDQRRHSTSGLVDKLKMVIFDKRRLSVSGGKRRRSNYDEDERDSSNLEQQPIVGSPESSSSTTARMSASIPFFGA</sequence>
<dbReference type="PANTHER" id="PTHR15067:SF7">
    <property type="entry name" value="E3 UBIQUITIN-PROTEIN LIGASE DMA1-RELATED"/>
    <property type="match status" value="1"/>
</dbReference>
<dbReference type="PROSITE" id="PS50006">
    <property type="entry name" value="FHA_DOMAIN"/>
    <property type="match status" value="1"/>
</dbReference>
<dbReference type="SMART" id="SM00240">
    <property type="entry name" value="FHA"/>
    <property type="match status" value="1"/>
</dbReference>
<gene>
    <name evidence="10" type="ORF">INT43_000213</name>
</gene>
<feature type="region of interest" description="Disordered" evidence="7">
    <location>
        <begin position="386"/>
        <end position="432"/>
    </location>
</feature>
<dbReference type="GO" id="GO:0032153">
    <property type="term" value="C:cell division site"/>
    <property type="evidence" value="ECO:0007669"/>
    <property type="project" value="TreeGrafter"/>
</dbReference>
<evidence type="ECO:0000256" key="1">
    <source>
        <dbReference type="ARBA" id="ARBA00022679"/>
    </source>
</evidence>
<evidence type="ECO:0000256" key="7">
    <source>
        <dbReference type="SAM" id="MobiDB-lite"/>
    </source>
</evidence>
<proteinExistence type="predicted"/>
<evidence type="ECO:0000256" key="3">
    <source>
        <dbReference type="ARBA" id="ARBA00022771"/>
    </source>
</evidence>
<dbReference type="Gene3D" id="2.60.200.20">
    <property type="match status" value="1"/>
</dbReference>
<feature type="domain" description="FHA" evidence="8">
    <location>
        <begin position="83"/>
        <end position="138"/>
    </location>
</feature>
<dbReference type="InterPro" id="IPR000253">
    <property type="entry name" value="FHA_dom"/>
</dbReference>
<dbReference type="InterPro" id="IPR001841">
    <property type="entry name" value="Znf_RING"/>
</dbReference>
<name>A0A8H7PFB7_MORIS</name>
<feature type="region of interest" description="Disordered" evidence="7">
    <location>
        <begin position="344"/>
        <end position="363"/>
    </location>
</feature>
<evidence type="ECO:0000256" key="6">
    <source>
        <dbReference type="PROSITE-ProRule" id="PRU00175"/>
    </source>
</evidence>
<keyword evidence="4" id="KW-0833">Ubl conjugation pathway</keyword>
<dbReference type="Pfam" id="PF17123">
    <property type="entry name" value="zf-RING_11"/>
    <property type="match status" value="1"/>
</dbReference>
<comment type="caution">
    <text evidence="10">The sequence shown here is derived from an EMBL/GenBank/DDBJ whole genome shotgun (WGS) entry which is preliminary data.</text>
</comment>
<dbReference type="GO" id="GO:0008270">
    <property type="term" value="F:zinc ion binding"/>
    <property type="evidence" value="ECO:0007669"/>
    <property type="project" value="UniProtKB-KW"/>
</dbReference>
<dbReference type="GO" id="GO:0005829">
    <property type="term" value="C:cytosol"/>
    <property type="evidence" value="ECO:0007669"/>
    <property type="project" value="TreeGrafter"/>
</dbReference>
<keyword evidence="5" id="KW-0862">Zinc</keyword>
<dbReference type="GO" id="GO:0061630">
    <property type="term" value="F:ubiquitin protein ligase activity"/>
    <property type="evidence" value="ECO:0007669"/>
    <property type="project" value="TreeGrafter"/>
</dbReference>
<dbReference type="InterPro" id="IPR008984">
    <property type="entry name" value="SMAD_FHA_dom_sf"/>
</dbReference>
<evidence type="ECO:0000256" key="2">
    <source>
        <dbReference type="ARBA" id="ARBA00022723"/>
    </source>
</evidence>
<dbReference type="SMART" id="SM00184">
    <property type="entry name" value="RING"/>
    <property type="match status" value="1"/>
</dbReference>
<evidence type="ECO:0000259" key="9">
    <source>
        <dbReference type="PROSITE" id="PS50089"/>
    </source>
</evidence>
<dbReference type="GO" id="GO:0016567">
    <property type="term" value="P:protein ubiquitination"/>
    <property type="evidence" value="ECO:0007669"/>
    <property type="project" value="TreeGrafter"/>
</dbReference>
<dbReference type="Proteomes" id="UP000654370">
    <property type="component" value="Unassembled WGS sequence"/>
</dbReference>
<dbReference type="Gene3D" id="3.30.40.10">
    <property type="entry name" value="Zinc/RING finger domain, C3HC4 (zinc finger)"/>
    <property type="match status" value="1"/>
</dbReference>
<dbReference type="SUPFAM" id="SSF57850">
    <property type="entry name" value="RING/U-box"/>
    <property type="match status" value="1"/>
</dbReference>
<dbReference type="OrthoDB" id="687730at2759"/>
<keyword evidence="3 6" id="KW-0863">Zinc-finger</keyword>
<dbReference type="GO" id="GO:0006511">
    <property type="term" value="P:ubiquitin-dependent protein catabolic process"/>
    <property type="evidence" value="ECO:0007669"/>
    <property type="project" value="TreeGrafter"/>
</dbReference>
<evidence type="ECO:0008006" key="12">
    <source>
        <dbReference type="Google" id="ProtNLM"/>
    </source>
</evidence>
<dbReference type="AlphaFoldDB" id="A0A8H7PFB7"/>
<feature type="region of interest" description="Disordered" evidence="7">
    <location>
        <begin position="314"/>
        <end position="335"/>
    </location>
</feature>
<protein>
    <recommendedName>
        <fullName evidence="12">SMAD/FHA domain-containing protein</fullName>
    </recommendedName>
</protein>
<evidence type="ECO:0000313" key="11">
    <source>
        <dbReference type="Proteomes" id="UP000654370"/>
    </source>
</evidence>
<keyword evidence="1" id="KW-0808">Transferase</keyword>
<feature type="compositionally biased region" description="Low complexity" evidence="7">
    <location>
        <begin position="412"/>
        <end position="426"/>
    </location>
</feature>
<feature type="domain" description="RING-type" evidence="9">
    <location>
        <begin position="216"/>
        <end position="259"/>
    </location>
</feature>
<evidence type="ECO:0000256" key="4">
    <source>
        <dbReference type="ARBA" id="ARBA00022786"/>
    </source>
</evidence>
<reference evidence="10" key="1">
    <citation type="submission" date="2020-12" db="EMBL/GenBank/DDBJ databases">
        <title>Metabolic potential, ecology and presence of endohyphal bacteria is reflected in genomic diversity of Mucoromycotina.</title>
        <authorList>
            <person name="Muszewska A."/>
            <person name="Okrasinska A."/>
            <person name="Steczkiewicz K."/>
            <person name="Drgas O."/>
            <person name="Orlowska M."/>
            <person name="Perlinska-Lenart U."/>
            <person name="Aleksandrzak-Piekarczyk T."/>
            <person name="Szatraj K."/>
            <person name="Zielenkiewicz U."/>
            <person name="Pilsyk S."/>
            <person name="Malc E."/>
            <person name="Mieczkowski P."/>
            <person name="Kruszewska J.S."/>
            <person name="Biernat P."/>
            <person name="Pawlowska J."/>
        </authorList>
    </citation>
    <scope>NUCLEOTIDE SEQUENCE</scope>
    <source>
        <strain evidence="10">WA0000067209</strain>
    </source>
</reference>
<keyword evidence="2" id="KW-0479">Metal-binding</keyword>
<dbReference type="SUPFAM" id="SSF49879">
    <property type="entry name" value="SMAD/FHA domain"/>
    <property type="match status" value="1"/>
</dbReference>
<evidence type="ECO:0000313" key="10">
    <source>
        <dbReference type="EMBL" id="KAG2172863.1"/>
    </source>
</evidence>
<dbReference type="InterPro" id="IPR013083">
    <property type="entry name" value="Znf_RING/FYVE/PHD"/>
</dbReference>
<dbReference type="PROSITE" id="PS50089">
    <property type="entry name" value="ZF_RING_2"/>
    <property type="match status" value="1"/>
</dbReference>